<keyword evidence="3" id="KW-1185">Reference proteome</keyword>
<comment type="caution">
    <text evidence="2">The sequence shown here is derived from an EMBL/GenBank/DDBJ whole genome shotgun (WGS) entry which is preliminary data.</text>
</comment>
<evidence type="ECO:0000313" key="2">
    <source>
        <dbReference type="EMBL" id="KAL2620896.1"/>
    </source>
</evidence>
<keyword evidence="1" id="KW-0472">Membrane</keyword>
<proteinExistence type="predicted"/>
<dbReference type="AlphaFoldDB" id="A0ABD1Y2P1"/>
<accession>A0ABD1Y2P1</accession>
<name>A0ABD1Y2P1_9MARC</name>
<organism evidence="2 3">
    <name type="scientific">Riccia fluitans</name>
    <dbReference type="NCBI Taxonomy" id="41844"/>
    <lineage>
        <taxon>Eukaryota</taxon>
        <taxon>Viridiplantae</taxon>
        <taxon>Streptophyta</taxon>
        <taxon>Embryophyta</taxon>
        <taxon>Marchantiophyta</taxon>
        <taxon>Marchantiopsida</taxon>
        <taxon>Marchantiidae</taxon>
        <taxon>Marchantiales</taxon>
        <taxon>Ricciaceae</taxon>
        <taxon>Riccia</taxon>
    </lineage>
</organism>
<dbReference type="Proteomes" id="UP001605036">
    <property type="component" value="Unassembled WGS sequence"/>
</dbReference>
<feature type="transmembrane region" description="Helical" evidence="1">
    <location>
        <begin position="46"/>
        <end position="70"/>
    </location>
</feature>
<reference evidence="2 3" key="1">
    <citation type="submission" date="2024-09" db="EMBL/GenBank/DDBJ databases">
        <title>Chromosome-scale assembly of Riccia fluitans.</title>
        <authorList>
            <person name="Paukszto L."/>
            <person name="Sawicki J."/>
            <person name="Karawczyk K."/>
            <person name="Piernik-Szablinska J."/>
            <person name="Szczecinska M."/>
            <person name="Mazdziarz M."/>
        </authorList>
    </citation>
    <scope>NUCLEOTIDE SEQUENCE [LARGE SCALE GENOMIC DNA]</scope>
    <source>
        <strain evidence="2">Rf_01</strain>
        <tissue evidence="2">Aerial parts of the thallus</tissue>
    </source>
</reference>
<gene>
    <name evidence="2" type="ORF">R1flu_001101</name>
</gene>
<evidence type="ECO:0000313" key="3">
    <source>
        <dbReference type="Proteomes" id="UP001605036"/>
    </source>
</evidence>
<sequence length="82" mass="9153">MSSIYFTRAIPFGPAHAICVQRRGCVFEKTHLGRRATIDRGFIAELAISSLLDIIFLIEIMIVGLVEVIFARGEAIEEQMCP</sequence>
<dbReference type="EMBL" id="JBHFFA010000006">
    <property type="protein sequence ID" value="KAL2620896.1"/>
    <property type="molecule type" value="Genomic_DNA"/>
</dbReference>
<keyword evidence="1" id="KW-1133">Transmembrane helix</keyword>
<protein>
    <submittedName>
        <fullName evidence="2">Uncharacterized protein</fullName>
    </submittedName>
</protein>
<evidence type="ECO:0000256" key="1">
    <source>
        <dbReference type="SAM" id="Phobius"/>
    </source>
</evidence>
<keyword evidence="1" id="KW-0812">Transmembrane</keyword>